<evidence type="ECO:0000256" key="6">
    <source>
        <dbReference type="ARBA" id="ARBA00022840"/>
    </source>
</evidence>
<dbReference type="AlphaFoldDB" id="L8WNQ8"/>
<evidence type="ECO:0000256" key="4">
    <source>
        <dbReference type="ARBA" id="ARBA00022741"/>
    </source>
</evidence>
<keyword evidence="13" id="KW-1185">Reference proteome</keyword>
<feature type="region of interest" description="Disordered" evidence="9">
    <location>
        <begin position="140"/>
        <end position="258"/>
    </location>
</feature>
<dbReference type="PROSITE" id="PS51285">
    <property type="entry name" value="AGC_KINASE_CTER"/>
    <property type="match status" value="1"/>
</dbReference>
<feature type="compositionally biased region" description="Low complexity" evidence="9">
    <location>
        <begin position="233"/>
        <end position="243"/>
    </location>
</feature>
<dbReference type="EC" id="2.7.11.11" evidence="1"/>
<dbReference type="GO" id="GO:0005829">
    <property type="term" value="C:cytosol"/>
    <property type="evidence" value="ECO:0007669"/>
    <property type="project" value="TreeGrafter"/>
</dbReference>
<dbReference type="Pfam" id="PF00069">
    <property type="entry name" value="Pkinase"/>
    <property type="match status" value="1"/>
</dbReference>
<evidence type="ECO:0000256" key="5">
    <source>
        <dbReference type="ARBA" id="ARBA00022777"/>
    </source>
</evidence>
<evidence type="ECO:0000256" key="3">
    <source>
        <dbReference type="ARBA" id="ARBA00022679"/>
    </source>
</evidence>
<dbReference type="HOGENOM" id="CLU_000288_63_3_1"/>
<sequence>MHTVLNPSAVRSLTSLEHYSVAHINTAYGARIVRSAQLEWKLTGLGFTECRLRTRVDVASTVTSGVPAKNRWLLPRRVGECTAPAGGTRAEPFAQCLDRGPIRNGPNTTKHFIIISDRRLQRCGVAPLNQGVLCQIFGHGQEQRKRKQDPELDPWHSRHKDQAFARPSPTKPKPPSLREMSRMMSNVHAQWPKQPHRQHYPQQQQQQQQAQQYYPSAPSSAATPSLFAGTTRSSISSAYSHASPGVTHYPPPPEPDVSLDQLLESAYASDAPSPPTIDSGLLAGMDVNALVGDLNIDMLGMDMDMGIAPAYDTALDEFFGKMHDLGLDPSHVARVPPAEPLPVVPTPQPITAPASPADGAGTNSDVERTKGEAEIEQLFVEGFPHFAYTRYWELWSCASGYVIMHVLIRLGLIWDWTAACSRHNHRHYAIKVLNKAKVVQQKQVEHTNSERSVLTLVRHPFIVNLWGTFQDVNNLFMVMDFVPGGELFTAQVLIGEQRFPSPVAKFYTAEVVLAIDYLHSHDIIYRDLKPENILLGADGHIKLTDFGFAKNVPDITWTLCGTPDYLAPEIVNQKSYNKSVDWYAVGILLYEMLAGAPPFFSEEPNPMRLYERIRAGRIEYPRHFESGAVDLMRGLLVTDLSLRLGNMIGGSKDVFNHHWFSEVPWEKLANKEVQPPYVPQLGGDGDTSQFERYNEEDAGQYGQMTGRDPHAALFTDFGPLAF</sequence>
<evidence type="ECO:0000256" key="2">
    <source>
        <dbReference type="ARBA" id="ARBA00022527"/>
    </source>
</evidence>
<feature type="region of interest" description="Disordered" evidence="9">
    <location>
        <begin position="348"/>
        <end position="368"/>
    </location>
</feature>
<evidence type="ECO:0000256" key="8">
    <source>
        <dbReference type="ARBA" id="ARBA00047454"/>
    </source>
</evidence>
<dbReference type="InterPro" id="IPR008271">
    <property type="entry name" value="Ser/Thr_kinase_AS"/>
</dbReference>
<organism evidence="12 13">
    <name type="scientific">Thanatephorus cucumeris (strain AG1-IA)</name>
    <name type="common">Rice sheath blight fungus</name>
    <name type="synonym">Rhizoctonia solani</name>
    <dbReference type="NCBI Taxonomy" id="983506"/>
    <lineage>
        <taxon>Eukaryota</taxon>
        <taxon>Fungi</taxon>
        <taxon>Dikarya</taxon>
        <taxon>Basidiomycota</taxon>
        <taxon>Agaricomycotina</taxon>
        <taxon>Agaricomycetes</taxon>
        <taxon>Cantharellales</taxon>
        <taxon>Ceratobasidiaceae</taxon>
        <taxon>Rhizoctonia</taxon>
        <taxon>Rhizoctonia solani AG-1</taxon>
    </lineage>
</organism>
<dbReference type="SUPFAM" id="SSF56112">
    <property type="entry name" value="Protein kinase-like (PK-like)"/>
    <property type="match status" value="1"/>
</dbReference>
<evidence type="ECO:0000259" key="11">
    <source>
        <dbReference type="PROSITE" id="PS51285"/>
    </source>
</evidence>
<evidence type="ECO:0000256" key="7">
    <source>
        <dbReference type="ARBA" id="ARBA00047292"/>
    </source>
</evidence>
<dbReference type="Proteomes" id="UP000011668">
    <property type="component" value="Unassembled WGS sequence"/>
</dbReference>
<dbReference type="EMBL" id="AFRT01002310">
    <property type="protein sequence ID" value="ELU37989.1"/>
    <property type="molecule type" value="Genomic_DNA"/>
</dbReference>
<dbReference type="PROSITE" id="PS50011">
    <property type="entry name" value="PROTEIN_KINASE_DOM"/>
    <property type="match status" value="1"/>
</dbReference>
<evidence type="ECO:0000256" key="9">
    <source>
        <dbReference type="SAM" id="MobiDB-lite"/>
    </source>
</evidence>
<proteinExistence type="predicted"/>
<dbReference type="Gene3D" id="1.10.510.10">
    <property type="entry name" value="Transferase(Phosphotransferase) domain 1"/>
    <property type="match status" value="1"/>
</dbReference>
<keyword evidence="2" id="KW-0723">Serine/threonine-protein kinase</keyword>
<comment type="catalytic activity">
    <reaction evidence="8">
        <text>L-seryl-[protein] + ATP = O-phospho-L-seryl-[protein] + ADP + H(+)</text>
        <dbReference type="Rhea" id="RHEA:17989"/>
        <dbReference type="Rhea" id="RHEA-COMP:9863"/>
        <dbReference type="Rhea" id="RHEA-COMP:11604"/>
        <dbReference type="ChEBI" id="CHEBI:15378"/>
        <dbReference type="ChEBI" id="CHEBI:29999"/>
        <dbReference type="ChEBI" id="CHEBI:30616"/>
        <dbReference type="ChEBI" id="CHEBI:83421"/>
        <dbReference type="ChEBI" id="CHEBI:456216"/>
        <dbReference type="EC" id="2.7.11.11"/>
    </reaction>
</comment>
<dbReference type="PANTHER" id="PTHR24353">
    <property type="entry name" value="CYCLIC NUCLEOTIDE-DEPENDENT PROTEIN KINASE"/>
    <property type="match status" value="1"/>
</dbReference>
<evidence type="ECO:0000259" key="10">
    <source>
        <dbReference type="PROSITE" id="PS50011"/>
    </source>
</evidence>
<dbReference type="SMR" id="L8WNQ8"/>
<keyword evidence="4" id="KW-0547">Nucleotide-binding</keyword>
<dbReference type="SMART" id="SM00220">
    <property type="entry name" value="S_TKc"/>
    <property type="match status" value="1"/>
</dbReference>
<dbReference type="InterPro" id="IPR011009">
    <property type="entry name" value="Kinase-like_dom_sf"/>
</dbReference>
<evidence type="ECO:0000313" key="12">
    <source>
        <dbReference type="EMBL" id="ELU37989.1"/>
    </source>
</evidence>
<dbReference type="GO" id="GO:0005952">
    <property type="term" value="C:cAMP-dependent protein kinase complex"/>
    <property type="evidence" value="ECO:0007669"/>
    <property type="project" value="TreeGrafter"/>
</dbReference>
<accession>L8WNQ8</accession>
<evidence type="ECO:0000256" key="1">
    <source>
        <dbReference type="ARBA" id="ARBA00012444"/>
    </source>
</evidence>
<dbReference type="GO" id="GO:0005634">
    <property type="term" value="C:nucleus"/>
    <property type="evidence" value="ECO:0007669"/>
    <property type="project" value="TreeGrafter"/>
</dbReference>
<dbReference type="PANTHER" id="PTHR24353:SF153">
    <property type="entry name" value="CAMP-DEPENDENT PROTEIN KINASE CATALYTIC SUBUNIT 1"/>
    <property type="match status" value="1"/>
</dbReference>
<dbReference type="OrthoDB" id="63267at2759"/>
<keyword evidence="3" id="KW-0808">Transferase</keyword>
<gene>
    <name evidence="12" type="ORF">AG1IA_07981</name>
</gene>
<feature type="compositionally biased region" description="Low complexity" evidence="9">
    <location>
        <begin position="200"/>
        <end position="221"/>
    </location>
</feature>
<dbReference type="InterPro" id="IPR000719">
    <property type="entry name" value="Prot_kinase_dom"/>
</dbReference>
<feature type="domain" description="AGC-kinase C-terminal" evidence="11">
    <location>
        <begin position="661"/>
        <end position="722"/>
    </location>
</feature>
<dbReference type="SMART" id="SM00133">
    <property type="entry name" value="S_TK_X"/>
    <property type="match status" value="1"/>
</dbReference>
<name>L8WNQ8_THACA</name>
<dbReference type="Gene3D" id="3.30.200.20">
    <property type="entry name" value="Phosphorylase Kinase, domain 1"/>
    <property type="match status" value="1"/>
</dbReference>
<comment type="catalytic activity">
    <reaction evidence="7">
        <text>L-threonyl-[protein] + ATP = O-phospho-L-threonyl-[protein] + ADP + H(+)</text>
        <dbReference type="Rhea" id="RHEA:46608"/>
        <dbReference type="Rhea" id="RHEA-COMP:11060"/>
        <dbReference type="Rhea" id="RHEA-COMP:11605"/>
        <dbReference type="ChEBI" id="CHEBI:15378"/>
        <dbReference type="ChEBI" id="CHEBI:30013"/>
        <dbReference type="ChEBI" id="CHEBI:30616"/>
        <dbReference type="ChEBI" id="CHEBI:61977"/>
        <dbReference type="ChEBI" id="CHEBI:456216"/>
        <dbReference type="EC" id="2.7.11.11"/>
    </reaction>
</comment>
<feature type="domain" description="Protein kinase" evidence="10">
    <location>
        <begin position="388"/>
        <end position="660"/>
    </location>
</feature>
<evidence type="ECO:0000313" key="13">
    <source>
        <dbReference type="Proteomes" id="UP000011668"/>
    </source>
</evidence>
<dbReference type="GO" id="GO:0004691">
    <property type="term" value="F:cAMP-dependent protein kinase activity"/>
    <property type="evidence" value="ECO:0007669"/>
    <property type="project" value="UniProtKB-EC"/>
</dbReference>
<protein>
    <recommendedName>
        <fullName evidence="1">cAMP-dependent protein kinase</fullName>
        <ecNumber evidence="1">2.7.11.11</ecNumber>
    </recommendedName>
</protein>
<comment type="caution">
    <text evidence="12">The sequence shown here is derived from an EMBL/GenBank/DDBJ whole genome shotgun (WGS) entry which is preliminary data.</text>
</comment>
<dbReference type="CDD" id="cd05580">
    <property type="entry name" value="STKc_PKA_like"/>
    <property type="match status" value="1"/>
</dbReference>
<keyword evidence="6" id="KW-0067">ATP-binding</keyword>
<dbReference type="InterPro" id="IPR000961">
    <property type="entry name" value="AGC-kinase_C"/>
</dbReference>
<dbReference type="STRING" id="983506.L8WNQ8"/>
<feature type="compositionally biased region" description="Basic and acidic residues" evidence="9">
    <location>
        <begin position="148"/>
        <end position="163"/>
    </location>
</feature>
<dbReference type="FunFam" id="1.10.510.10:FF:000005">
    <property type="entry name" value="cAMP-dependent protein kinase catalytic subunit alpha"/>
    <property type="match status" value="1"/>
</dbReference>
<dbReference type="GO" id="GO:0005524">
    <property type="term" value="F:ATP binding"/>
    <property type="evidence" value="ECO:0007669"/>
    <property type="project" value="UniProtKB-KW"/>
</dbReference>
<dbReference type="PROSITE" id="PS00108">
    <property type="entry name" value="PROTEIN_KINASE_ST"/>
    <property type="match status" value="1"/>
</dbReference>
<keyword evidence="5 12" id="KW-0418">Kinase</keyword>
<reference evidence="12 13" key="1">
    <citation type="journal article" date="2013" name="Nat. Commun.">
        <title>The evolution and pathogenic mechanisms of the rice sheath blight pathogen.</title>
        <authorList>
            <person name="Zheng A."/>
            <person name="Lin R."/>
            <person name="Xu L."/>
            <person name="Qin P."/>
            <person name="Tang C."/>
            <person name="Ai P."/>
            <person name="Zhang D."/>
            <person name="Liu Y."/>
            <person name="Sun Z."/>
            <person name="Feng H."/>
            <person name="Wang Y."/>
            <person name="Chen Y."/>
            <person name="Liang X."/>
            <person name="Fu R."/>
            <person name="Li Q."/>
            <person name="Zhang J."/>
            <person name="Yu X."/>
            <person name="Xie Z."/>
            <person name="Ding L."/>
            <person name="Guan P."/>
            <person name="Tang J."/>
            <person name="Liang Y."/>
            <person name="Wang S."/>
            <person name="Deng Q."/>
            <person name="Li S."/>
            <person name="Zhu J."/>
            <person name="Wang L."/>
            <person name="Liu H."/>
            <person name="Li P."/>
        </authorList>
    </citation>
    <scope>NUCLEOTIDE SEQUENCE [LARGE SCALE GENOMIC DNA]</scope>
    <source>
        <strain evidence="13">AG-1 IA</strain>
    </source>
</reference>